<dbReference type="InterPro" id="IPR000477">
    <property type="entry name" value="RT_dom"/>
</dbReference>
<accession>V5GTC0</accession>
<reference evidence="2" key="1">
    <citation type="submission" date="2013-07" db="EMBL/GenBank/DDBJ databases">
        <title>Midgut Transcriptome Profiling of Anoplphora glabripennis, a Lignocellulose Degrading, Wood-Boring Cerambycid.</title>
        <authorList>
            <person name="Scully E.D."/>
            <person name="Hoover K."/>
            <person name="Carlson J.E."/>
            <person name="Tien M."/>
            <person name="Geib S.M."/>
        </authorList>
    </citation>
    <scope>NUCLEOTIDE SEQUENCE</scope>
</reference>
<dbReference type="Pfam" id="PF00078">
    <property type="entry name" value="RVT_1"/>
    <property type="match status" value="1"/>
</dbReference>
<dbReference type="SUPFAM" id="SSF56672">
    <property type="entry name" value="DNA/RNA polymerases"/>
    <property type="match status" value="1"/>
</dbReference>
<keyword evidence="2" id="KW-0548">Nucleotidyltransferase</keyword>
<feature type="non-terminal residue" evidence="2">
    <location>
        <position position="106"/>
    </location>
</feature>
<dbReference type="EMBL" id="GALX01005008">
    <property type="protein sequence ID" value="JAB63458.1"/>
    <property type="molecule type" value="Transcribed_RNA"/>
</dbReference>
<dbReference type="GO" id="GO:0003964">
    <property type="term" value="F:RNA-directed DNA polymerase activity"/>
    <property type="evidence" value="ECO:0007669"/>
    <property type="project" value="UniProtKB-KW"/>
</dbReference>
<dbReference type="AlphaFoldDB" id="V5GTC0"/>
<dbReference type="InterPro" id="IPR043502">
    <property type="entry name" value="DNA/RNA_pol_sf"/>
</dbReference>
<proteinExistence type="predicted"/>
<dbReference type="PANTHER" id="PTHR33332">
    <property type="entry name" value="REVERSE TRANSCRIPTASE DOMAIN-CONTAINING PROTEIN"/>
    <property type="match status" value="1"/>
</dbReference>
<keyword evidence="2" id="KW-0695">RNA-directed DNA polymerase</keyword>
<sequence length="106" mass="11718">MEESSLKATHWNVNNAYEVAHRNVMDQVDVIYTDFSKAFDSFDHELLISKLNSVGLGSSLMNLMCSYLSGRSQFVQVLGVISTKIGVPQGSVLGPLMFTVFIDDIV</sequence>
<feature type="domain" description="Reverse transcriptase" evidence="1">
    <location>
        <begin position="1"/>
        <end position="106"/>
    </location>
</feature>
<evidence type="ECO:0000259" key="1">
    <source>
        <dbReference type="PROSITE" id="PS50878"/>
    </source>
</evidence>
<name>V5GTC0_ANOGL</name>
<dbReference type="PROSITE" id="PS50878">
    <property type="entry name" value="RT_POL"/>
    <property type="match status" value="1"/>
</dbReference>
<keyword evidence="2" id="KW-0808">Transferase</keyword>
<evidence type="ECO:0000313" key="2">
    <source>
        <dbReference type="EMBL" id="JAB63458.1"/>
    </source>
</evidence>
<protein>
    <submittedName>
        <fullName evidence="2">Putative RNA-directed DNA polymerase from transposon BS</fullName>
    </submittedName>
</protein>
<gene>
    <name evidence="2" type="primary">RTBS</name>
</gene>
<organism evidence="2">
    <name type="scientific">Anoplophora glabripennis</name>
    <name type="common">Asian longhorn beetle</name>
    <name type="synonym">Anoplophora nobilis</name>
    <dbReference type="NCBI Taxonomy" id="217634"/>
    <lineage>
        <taxon>Eukaryota</taxon>
        <taxon>Metazoa</taxon>
        <taxon>Ecdysozoa</taxon>
        <taxon>Arthropoda</taxon>
        <taxon>Hexapoda</taxon>
        <taxon>Insecta</taxon>
        <taxon>Pterygota</taxon>
        <taxon>Neoptera</taxon>
        <taxon>Endopterygota</taxon>
        <taxon>Coleoptera</taxon>
        <taxon>Polyphaga</taxon>
        <taxon>Cucujiformia</taxon>
        <taxon>Chrysomeloidea</taxon>
        <taxon>Cerambycidae</taxon>
        <taxon>Lamiinae</taxon>
        <taxon>Lamiini</taxon>
        <taxon>Anoplophora</taxon>
    </lineage>
</organism>